<feature type="compositionally biased region" description="Polar residues" evidence="6">
    <location>
        <begin position="387"/>
        <end position="409"/>
    </location>
</feature>
<dbReference type="Proteomes" id="UP001396334">
    <property type="component" value="Unassembled WGS sequence"/>
</dbReference>
<keyword evidence="7" id="KW-1133">Transmembrane helix</keyword>
<evidence type="ECO:0000256" key="7">
    <source>
        <dbReference type="SAM" id="Phobius"/>
    </source>
</evidence>
<organism evidence="8 9">
    <name type="scientific">Hibiscus sabdariffa</name>
    <name type="common">roselle</name>
    <dbReference type="NCBI Taxonomy" id="183260"/>
    <lineage>
        <taxon>Eukaryota</taxon>
        <taxon>Viridiplantae</taxon>
        <taxon>Streptophyta</taxon>
        <taxon>Embryophyta</taxon>
        <taxon>Tracheophyta</taxon>
        <taxon>Spermatophyta</taxon>
        <taxon>Magnoliopsida</taxon>
        <taxon>eudicotyledons</taxon>
        <taxon>Gunneridae</taxon>
        <taxon>Pentapetalae</taxon>
        <taxon>rosids</taxon>
        <taxon>malvids</taxon>
        <taxon>Malvales</taxon>
        <taxon>Malvaceae</taxon>
        <taxon>Malvoideae</taxon>
        <taxon>Hibiscus</taxon>
    </lineage>
</organism>
<evidence type="ECO:0000256" key="3">
    <source>
        <dbReference type="ARBA" id="ARBA00022471"/>
    </source>
</evidence>
<protein>
    <submittedName>
        <fullName evidence="8">Uncharacterized protein</fullName>
    </submittedName>
</protein>
<dbReference type="Pfam" id="PF05938">
    <property type="entry name" value="Self-incomp_S1"/>
    <property type="match status" value="1"/>
</dbReference>
<keyword evidence="5" id="KW-0732">Signal</keyword>
<evidence type="ECO:0000256" key="5">
    <source>
        <dbReference type="ARBA" id="ARBA00022729"/>
    </source>
</evidence>
<evidence type="ECO:0000313" key="8">
    <source>
        <dbReference type="EMBL" id="KAK9015413.1"/>
    </source>
</evidence>
<comment type="caution">
    <text evidence="8">The sequence shown here is derived from an EMBL/GenBank/DDBJ whole genome shotgun (WGS) entry which is preliminary data.</text>
</comment>
<accession>A0ABR2RRI6</accession>
<dbReference type="InterPro" id="IPR010264">
    <property type="entry name" value="Self-incomp_S1"/>
</dbReference>
<gene>
    <name evidence="8" type="ORF">V6N11_006523</name>
</gene>
<feature type="transmembrane region" description="Helical" evidence="7">
    <location>
        <begin position="163"/>
        <end position="182"/>
    </location>
</feature>
<keyword evidence="7" id="KW-0812">Transmembrane</keyword>
<name>A0ABR2RRI6_9ROSI</name>
<keyword evidence="7" id="KW-0472">Membrane</keyword>
<keyword evidence="3" id="KW-0713">Self-incompatibility</keyword>
<feature type="transmembrane region" description="Helical" evidence="7">
    <location>
        <begin position="252"/>
        <end position="275"/>
    </location>
</feature>
<proteinExistence type="inferred from homology"/>
<dbReference type="PANTHER" id="PTHR31232">
    <property type="match status" value="1"/>
</dbReference>
<feature type="transmembrane region" description="Helical" evidence="7">
    <location>
        <begin position="338"/>
        <end position="357"/>
    </location>
</feature>
<feature type="region of interest" description="Disordered" evidence="6">
    <location>
        <begin position="384"/>
        <end position="415"/>
    </location>
</feature>
<evidence type="ECO:0000256" key="1">
    <source>
        <dbReference type="ARBA" id="ARBA00004613"/>
    </source>
</evidence>
<sequence length="429" mass="47991">MIRRRRCIKSCSRRPFWSTMVIREEALELIVIGVISLLPQLWTLRLSDGQTLFVYRKSKDDDLGGRYLDPGANFNSWSLVTIRSLDSDRNIRIYKYTVHIVNGFTDTNETLVAHCKSKDDDLGVRHIAVHNEFNWSFHIAPIFATTKFSCHMWWSGGEKYLDIFRVDAFVGVSIVLYSVWMLDQWNHHVPISPPPLAPSPESSVPDSILFNSGPEVGAQAARVFDGLVVGLVSGLGDGVELNLNSVELPAPWFIYSFMGIGIALCCVTLIGCIAAESVNGCCLCFYTLLKIVFVLIEAALVAFIAIDRRWEKDLPFDPTGELDSFQSFVEDNIDICKWVGLGVVIIQALALLVAIILRAMVSARGRDIEEEDDYESVRGRTWEPLLNPQSSHSSTSAKGDGRGTQSNMWGSRIREKFGLQSGDKYNSLK</sequence>
<evidence type="ECO:0000313" key="9">
    <source>
        <dbReference type="Proteomes" id="UP001396334"/>
    </source>
</evidence>
<evidence type="ECO:0000256" key="2">
    <source>
        <dbReference type="ARBA" id="ARBA00005581"/>
    </source>
</evidence>
<keyword evidence="4" id="KW-0964">Secreted</keyword>
<comment type="subcellular location">
    <subcellularLocation>
        <location evidence="1">Secreted</location>
    </subcellularLocation>
</comment>
<evidence type="ECO:0000256" key="6">
    <source>
        <dbReference type="SAM" id="MobiDB-lite"/>
    </source>
</evidence>
<keyword evidence="9" id="KW-1185">Reference proteome</keyword>
<reference evidence="8 9" key="1">
    <citation type="journal article" date="2024" name="G3 (Bethesda)">
        <title>Genome assembly of Hibiscus sabdariffa L. provides insights into metabolisms of medicinal natural products.</title>
        <authorList>
            <person name="Kim T."/>
        </authorList>
    </citation>
    <scope>NUCLEOTIDE SEQUENCE [LARGE SCALE GENOMIC DNA]</scope>
    <source>
        <strain evidence="8">TK-2024</strain>
        <tissue evidence="8">Old leaves</tissue>
    </source>
</reference>
<dbReference type="PANTHER" id="PTHR31232:SF154">
    <property type="entry name" value="S-PROTEIN HOMOLOG"/>
    <property type="match status" value="1"/>
</dbReference>
<evidence type="ECO:0000256" key="4">
    <source>
        <dbReference type="ARBA" id="ARBA00022525"/>
    </source>
</evidence>
<comment type="similarity">
    <text evidence="2">Belongs to the plant self-incompatibility (S1) protein family.</text>
</comment>
<dbReference type="EMBL" id="JBBPBN010000021">
    <property type="protein sequence ID" value="KAK9015413.1"/>
    <property type="molecule type" value="Genomic_DNA"/>
</dbReference>
<feature type="transmembrane region" description="Helical" evidence="7">
    <location>
        <begin position="287"/>
        <end position="306"/>
    </location>
</feature>